<dbReference type="PROSITE" id="PS50887">
    <property type="entry name" value="GGDEF"/>
    <property type="match status" value="1"/>
</dbReference>
<reference evidence="8" key="1">
    <citation type="submission" date="2017-09" db="EMBL/GenBank/DDBJ databases">
        <authorList>
            <person name="Varghese N."/>
            <person name="Submissions S."/>
        </authorList>
    </citation>
    <scope>NUCLEOTIDE SEQUENCE [LARGE SCALE GENOMIC DNA]</scope>
    <source>
        <strain evidence="8">CGMCC 1.12461</strain>
    </source>
</reference>
<accession>A0A285I2L1</accession>
<dbReference type="Gene3D" id="3.30.70.270">
    <property type="match status" value="1"/>
</dbReference>
<dbReference type="SMART" id="SM00267">
    <property type="entry name" value="GGDEF"/>
    <property type="match status" value="1"/>
</dbReference>
<dbReference type="InterPro" id="IPR029787">
    <property type="entry name" value="Nucleotide_cyclase"/>
</dbReference>
<evidence type="ECO:0000313" key="8">
    <source>
        <dbReference type="Proteomes" id="UP000219353"/>
    </source>
</evidence>
<dbReference type="InterPro" id="IPR000160">
    <property type="entry name" value="GGDEF_dom"/>
</dbReference>
<feature type="domain" description="GGDEF" evidence="6">
    <location>
        <begin position="458"/>
        <end position="591"/>
    </location>
</feature>
<dbReference type="EC" id="2.7.7.65" evidence="2"/>
<evidence type="ECO:0000259" key="6">
    <source>
        <dbReference type="PROSITE" id="PS50887"/>
    </source>
</evidence>
<feature type="signal peptide" evidence="5">
    <location>
        <begin position="1"/>
        <end position="25"/>
    </location>
</feature>
<dbReference type="SUPFAM" id="SSF55073">
    <property type="entry name" value="Nucleotide cyclase"/>
    <property type="match status" value="1"/>
</dbReference>
<dbReference type="GO" id="GO:1902201">
    <property type="term" value="P:negative regulation of bacterial-type flagellum-dependent cell motility"/>
    <property type="evidence" value="ECO:0007669"/>
    <property type="project" value="TreeGrafter"/>
</dbReference>
<keyword evidence="4" id="KW-1133">Transmembrane helix</keyword>
<dbReference type="AlphaFoldDB" id="A0A285I2L1"/>
<evidence type="ECO:0000256" key="2">
    <source>
        <dbReference type="ARBA" id="ARBA00012528"/>
    </source>
</evidence>
<dbReference type="InterPro" id="IPR011990">
    <property type="entry name" value="TPR-like_helical_dom_sf"/>
</dbReference>
<sequence length="594" mass="67466">MLLSKLTLSIALYFLFLATAAPVVASDSGNVVPGENVLSHLTVQQQLAELDEIRLENLPRFRAELARIRELKLTQPEDIEYFTLLTAYEFALQGQYDKVLPTLTPLLNPSSNSVFTTRAQLMAVNVLFLSNNYKLGFSYFEQLIDSIPSITDPELLANVIVIVMFTYNQLERFDLTLLYERYIDFDTISPKMSCLIRATSIDAKYQQHDLAFMEAEAGNVINECIAAKQIIPANLVRKELMRAFINDNNHKRALSFFQQHIEEIQQIQYPMLISQINALAAQAHLEEGYLKKALFLADKALEFGQASPNNIALVEAYDVLYRIAKAEQNFQQALAYLERKQQIENEFKASKTSQQIAYHTVKSEIELKNQRINLLDRDNELLFLQQSIYKEEAKNSRLMLILATLIGTIALVLAYRGLTGRKRFKLMAEYDQLTGISNRYNFNNQAKQALKHCQAKHVPVAMILFDLDHFKLINDQFGHATGDWALQQIVLACKQFMRSNDIFGRIGGEEFVIMMPGCELDKATLLAEICRDAIVSIDCNSNEHQFSLSASFGVSGSEISGYDLKQLLADADKAMYQAKAKGRNQVVEYQQTEH</sequence>
<dbReference type="SUPFAM" id="SSF48452">
    <property type="entry name" value="TPR-like"/>
    <property type="match status" value="1"/>
</dbReference>
<keyword evidence="4" id="KW-0472">Membrane</keyword>
<dbReference type="GO" id="GO:0052621">
    <property type="term" value="F:diguanylate cyclase activity"/>
    <property type="evidence" value="ECO:0007669"/>
    <property type="project" value="UniProtKB-EC"/>
</dbReference>
<dbReference type="NCBIfam" id="TIGR00254">
    <property type="entry name" value="GGDEF"/>
    <property type="match status" value="1"/>
</dbReference>
<dbReference type="FunFam" id="3.30.70.270:FF:000001">
    <property type="entry name" value="Diguanylate cyclase domain protein"/>
    <property type="match status" value="1"/>
</dbReference>
<dbReference type="Pfam" id="PF00990">
    <property type="entry name" value="GGDEF"/>
    <property type="match status" value="1"/>
</dbReference>
<evidence type="ECO:0000256" key="1">
    <source>
        <dbReference type="ARBA" id="ARBA00001946"/>
    </source>
</evidence>
<keyword evidence="4" id="KW-0812">Transmembrane</keyword>
<dbReference type="Proteomes" id="UP000219353">
    <property type="component" value="Unassembled WGS sequence"/>
</dbReference>
<comment type="cofactor">
    <cofactor evidence="1">
        <name>Mg(2+)</name>
        <dbReference type="ChEBI" id="CHEBI:18420"/>
    </cofactor>
</comment>
<name>A0A285I2L1_9GAMM</name>
<comment type="catalytic activity">
    <reaction evidence="3">
        <text>2 GTP = 3',3'-c-di-GMP + 2 diphosphate</text>
        <dbReference type="Rhea" id="RHEA:24898"/>
        <dbReference type="ChEBI" id="CHEBI:33019"/>
        <dbReference type="ChEBI" id="CHEBI:37565"/>
        <dbReference type="ChEBI" id="CHEBI:58805"/>
        <dbReference type="EC" id="2.7.7.65"/>
    </reaction>
</comment>
<dbReference type="PANTHER" id="PTHR45138">
    <property type="entry name" value="REGULATORY COMPONENTS OF SENSORY TRANSDUCTION SYSTEM"/>
    <property type="match status" value="1"/>
</dbReference>
<evidence type="ECO:0000313" key="7">
    <source>
        <dbReference type="EMBL" id="SNY42215.1"/>
    </source>
</evidence>
<dbReference type="GO" id="GO:0043709">
    <property type="term" value="P:cell adhesion involved in single-species biofilm formation"/>
    <property type="evidence" value="ECO:0007669"/>
    <property type="project" value="TreeGrafter"/>
</dbReference>
<protein>
    <recommendedName>
        <fullName evidence="2">diguanylate cyclase</fullName>
        <ecNumber evidence="2">2.7.7.65</ecNumber>
    </recommendedName>
</protein>
<keyword evidence="8" id="KW-1185">Reference proteome</keyword>
<evidence type="ECO:0000256" key="4">
    <source>
        <dbReference type="SAM" id="Phobius"/>
    </source>
</evidence>
<evidence type="ECO:0000256" key="5">
    <source>
        <dbReference type="SAM" id="SignalP"/>
    </source>
</evidence>
<dbReference type="PANTHER" id="PTHR45138:SF9">
    <property type="entry name" value="DIGUANYLATE CYCLASE DGCM-RELATED"/>
    <property type="match status" value="1"/>
</dbReference>
<feature type="chain" id="PRO_5012108774" description="diguanylate cyclase" evidence="5">
    <location>
        <begin position="26"/>
        <end position="594"/>
    </location>
</feature>
<dbReference type="CDD" id="cd01949">
    <property type="entry name" value="GGDEF"/>
    <property type="match status" value="1"/>
</dbReference>
<organism evidence="7 8">
    <name type="scientific">Arsukibacterium tuosuense</name>
    <dbReference type="NCBI Taxonomy" id="1323745"/>
    <lineage>
        <taxon>Bacteria</taxon>
        <taxon>Pseudomonadati</taxon>
        <taxon>Pseudomonadota</taxon>
        <taxon>Gammaproteobacteria</taxon>
        <taxon>Chromatiales</taxon>
        <taxon>Chromatiaceae</taxon>
        <taxon>Arsukibacterium</taxon>
    </lineage>
</organism>
<proteinExistence type="predicted"/>
<feature type="transmembrane region" description="Helical" evidence="4">
    <location>
        <begin position="398"/>
        <end position="418"/>
    </location>
</feature>
<dbReference type="EMBL" id="OBEB01000001">
    <property type="protein sequence ID" value="SNY42215.1"/>
    <property type="molecule type" value="Genomic_DNA"/>
</dbReference>
<gene>
    <name evidence="7" type="ORF">SAMN06297280_0409</name>
</gene>
<evidence type="ECO:0000256" key="3">
    <source>
        <dbReference type="ARBA" id="ARBA00034247"/>
    </source>
</evidence>
<keyword evidence="5" id="KW-0732">Signal</keyword>
<dbReference type="Gene3D" id="1.25.40.10">
    <property type="entry name" value="Tetratricopeptide repeat domain"/>
    <property type="match status" value="1"/>
</dbReference>
<dbReference type="InterPro" id="IPR050469">
    <property type="entry name" value="Diguanylate_Cyclase"/>
</dbReference>
<dbReference type="GO" id="GO:0005886">
    <property type="term" value="C:plasma membrane"/>
    <property type="evidence" value="ECO:0007669"/>
    <property type="project" value="TreeGrafter"/>
</dbReference>
<dbReference type="InterPro" id="IPR043128">
    <property type="entry name" value="Rev_trsase/Diguanyl_cyclase"/>
</dbReference>